<dbReference type="PROSITE" id="PS50850">
    <property type="entry name" value="MFS"/>
    <property type="match status" value="1"/>
</dbReference>
<dbReference type="PROSITE" id="PS00216">
    <property type="entry name" value="SUGAR_TRANSPORT_1"/>
    <property type="match status" value="1"/>
</dbReference>
<feature type="transmembrane region" description="Helical" evidence="7">
    <location>
        <begin position="117"/>
        <end position="137"/>
    </location>
</feature>
<protein>
    <recommendedName>
        <fullName evidence="8">Major facilitator superfamily (MFS) profile domain-containing protein</fullName>
    </recommendedName>
</protein>
<evidence type="ECO:0000313" key="10">
    <source>
        <dbReference type="Proteomes" id="UP000191522"/>
    </source>
</evidence>
<dbReference type="Pfam" id="PF00083">
    <property type="entry name" value="Sugar_tr"/>
    <property type="match status" value="1"/>
</dbReference>
<dbReference type="InterPro" id="IPR020846">
    <property type="entry name" value="MFS_dom"/>
</dbReference>
<feature type="transmembrane region" description="Helical" evidence="7">
    <location>
        <begin position="12"/>
        <end position="36"/>
    </location>
</feature>
<dbReference type="GO" id="GO:0016020">
    <property type="term" value="C:membrane"/>
    <property type="evidence" value="ECO:0007669"/>
    <property type="project" value="UniProtKB-SubCell"/>
</dbReference>
<evidence type="ECO:0000256" key="2">
    <source>
        <dbReference type="ARBA" id="ARBA00010992"/>
    </source>
</evidence>
<comment type="subcellular location">
    <subcellularLocation>
        <location evidence="1">Membrane</location>
        <topology evidence="1">Multi-pass membrane protein</topology>
    </subcellularLocation>
</comment>
<feature type="transmembrane region" description="Helical" evidence="7">
    <location>
        <begin position="406"/>
        <end position="428"/>
    </location>
</feature>
<feature type="transmembrane region" description="Helical" evidence="7">
    <location>
        <begin position="308"/>
        <end position="330"/>
    </location>
</feature>
<proteinExistence type="inferred from homology"/>
<dbReference type="PANTHER" id="PTHR48022:SF38">
    <property type="entry name" value="MAJOR FACILITATOR SUPERFAMILY (MFS) PROFILE DOMAIN-CONTAINING PROTEIN-RELATED"/>
    <property type="match status" value="1"/>
</dbReference>
<sequence length="502" mass="55223">MHQILGVDSYNLLIVTYVAIGTISSAYGLAVIGTTVGQPDFYSYFNLAPQGTPGYEHTTNMIGALNGVNSAGAIIGCIFQAWAGDHMGRKWTMQAGLLILIVGGALCAGTVNIAMFIVARLVAGVGSGALACIVPAYQAEISTAETRGAMVAITGIMYAVGYSLAAWLGYACYHIKSTDPAVSFSWRFPLAVQALFPLIVLAGSHFVPESPRWLLQQGRREQALSTVTGLHRDIGKARQEFYIIEKQFELDSSVPTRRFEILRTAPNRRRALVAFALMWGDQFLGIFVMTNYGVLIYSNLGFEGAVPLLLYACWASFTLVGNTWTAVYVDRYGRRRFLLIGSIGCVVSLIFLCALSAEFLGTDTIAGLRAAVFFVFFYLFWWCFFMDATQYIYVAEIFPNHLRTQGVALGISSFYLASEVILVGAPVALTNIGWKFYLVLIVPSLFYIAVIYFLFPETKGRTLEEIGTLFGDEAHVAFNWYNATAEERAKMAEEAFQEIDGN</sequence>
<reference evidence="10" key="1">
    <citation type="journal article" date="2017" name="Nat. Microbiol.">
        <title>Global analysis of biosynthetic gene clusters reveals vast potential of secondary metabolite production in Penicillium species.</title>
        <authorList>
            <person name="Nielsen J.C."/>
            <person name="Grijseels S."/>
            <person name="Prigent S."/>
            <person name="Ji B."/>
            <person name="Dainat J."/>
            <person name="Nielsen K.F."/>
            <person name="Frisvad J.C."/>
            <person name="Workman M."/>
            <person name="Nielsen J."/>
        </authorList>
    </citation>
    <scope>NUCLEOTIDE SEQUENCE [LARGE SCALE GENOMIC DNA]</scope>
    <source>
        <strain evidence="10">IBT 11843</strain>
    </source>
</reference>
<gene>
    <name evidence="9" type="ORF">PENDEC_c001G01166</name>
</gene>
<comment type="caution">
    <text evidence="9">The sequence shown here is derived from an EMBL/GenBank/DDBJ whole genome shotgun (WGS) entry which is preliminary data.</text>
</comment>
<feature type="transmembrane region" description="Helical" evidence="7">
    <location>
        <begin position="95"/>
        <end position="111"/>
    </location>
</feature>
<dbReference type="STRING" id="69771.A0A1V6PNE0"/>
<evidence type="ECO:0000313" key="9">
    <source>
        <dbReference type="EMBL" id="OQD78491.1"/>
    </source>
</evidence>
<keyword evidence="5 7" id="KW-1133">Transmembrane helix</keyword>
<evidence type="ECO:0000256" key="5">
    <source>
        <dbReference type="ARBA" id="ARBA00022989"/>
    </source>
</evidence>
<dbReference type="PROSITE" id="PS00217">
    <property type="entry name" value="SUGAR_TRANSPORT_2"/>
    <property type="match status" value="1"/>
</dbReference>
<organism evidence="9 10">
    <name type="scientific">Penicillium decumbens</name>
    <dbReference type="NCBI Taxonomy" id="69771"/>
    <lineage>
        <taxon>Eukaryota</taxon>
        <taxon>Fungi</taxon>
        <taxon>Dikarya</taxon>
        <taxon>Ascomycota</taxon>
        <taxon>Pezizomycotina</taxon>
        <taxon>Eurotiomycetes</taxon>
        <taxon>Eurotiomycetidae</taxon>
        <taxon>Eurotiales</taxon>
        <taxon>Aspergillaceae</taxon>
        <taxon>Penicillium</taxon>
    </lineage>
</organism>
<evidence type="ECO:0000256" key="3">
    <source>
        <dbReference type="ARBA" id="ARBA00022448"/>
    </source>
</evidence>
<dbReference type="Proteomes" id="UP000191522">
    <property type="component" value="Unassembled WGS sequence"/>
</dbReference>
<dbReference type="InterPro" id="IPR036259">
    <property type="entry name" value="MFS_trans_sf"/>
</dbReference>
<evidence type="ECO:0000256" key="7">
    <source>
        <dbReference type="SAM" id="Phobius"/>
    </source>
</evidence>
<dbReference type="InterPro" id="IPR050360">
    <property type="entry name" value="MFS_Sugar_Transporters"/>
</dbReference>
<dbReference type="InterPro" id="IPR005829">
    <property type="entry name" value="Sugar_transporter_CS"/>
</dbReference>
<feature type="domain" description="Major facilitator superfamily (MFS) profile" evidence="8">
    <location>
        <begin position="14"/>
        <end position="459"/>
    </location>
</feature>
<keyword evidence="10" id="KW-1185">Reference proteome</keyword>
<comment type="similarity">
    <text evidence="2">Belongs to the major facilitator superfamily. Sugar transporter (TC 2.A.1.1) family.</text>
</comment>
<dbReference type="GO" id="GO:0005351">
    <property type="term" value="F:carbohydrate:proton symporter activity"/>
    <property type="evidence" value="ECO:0007669"/>
    <property type="project" value="TreeGrafter"/>
</dbReference>
<accession>A0A1V6PNE0</accession>
<evidence type="ECO:0000259" key="8">
    <source>
        <dbReference type="PROSITE" id="PS50850"/>
    </source>
</evidence>
<feature type="transmembrane region" description="Helical" evidence="7">
    <location>
        <begin position="61"/>
        <end position="83"/>
    </location>
</feature>
<dbReference type="OrthoDB" id="6612291at2759"/>
<dbReference type="Gene3D" id="1.20.1250.20">
    <property type="entry name" value="MFS general substrate transporter like domains"/>
    <property type="match status" value="1"/>
</dbReference>
<dbReference type="InterPro" id="IPR003663">
    <property type="entry name" value="Sugar/inositol_transpt"/>
</dbReference>
<keyword evidence="4 7" id="KW-0812">Transmembrane</keyword>
<feature type="transmembrane region" description="Helical" evidence="7">
    <location>
        <begin position="271"/>
        <end position="296"/>
    </location>
</feature>
<dbReference type="AlphaFoldDB" id="A0A1V6PNE0"/>
<dbReference type="InterPro" id="IPR005828">
    <property type="entry name" value="MFS_sugar_transport-like"/>
</dbReference>
<feature type="transmembrane region" description="Helical" evidence="7">
    <location>
        <begin position="149"/>
        <end position="170"/>
    </location>
</feature>
<dbReference type="SUPFAM" id="SSF103473">
    <property type="entry name" value="MFS general substrate transporter"/>
    <property type="match status" value="1"/>
</dbReference>
<feature type="transmembrane region" description="Helical" evidence="7">
    <location>
        <begin position="337"/>
        <end position="360"/>
    </location>
</feature>
<feature type="transmembrane region" description="Helical" evidence="7">
    <location>
        <begin position="434"/>
        <end position="455"/>
    </location>
</feature>
<keyword evidence="3" id="KW-0813">Transport</keyword>
<dbReference type="PRINTS" id="PR00171">
    <property type="entry name" value="SUGRTRNSPORT"/>
</dbReference>
<dbReference type="EMBL" id="MDYL01000001">
    <property type="protein sequence ID" value="OQD78491.1"/>
    <property type="molecule type" value="Genomic_DNA"/>
</dbReference>
<dbReference type="PANTHER" id="PTHR48022">
    <property type="entry name" value="PLASTIDIC GLUCOSE TRANSPORTER 4"/>
    <property type="match status" value="1"/>
</dbReference>
<evidence type="ECO:0000256" key="1">
    <source>
        <dbReference type="ARBA" id="ARBA00004141"/>
    </source>
</evidence>
<feature type="transmembrane region" description="Helical" evidence="7">
    <location>
        <begin position="366"/>
        <end position="385"/>
    </location>
</feature>
<evidence type="ECO:0000256" key="4">
    <source>
        <dbReference type="ARBA" id="ARBA00022692"/>
    </source>
</evidence>
<feature type="transmembrane region" description="Helical" evidence="7">
    <location>
        <begin position="190"/>
        <end position="207"/>
    </location>
</feature>
<keyword evidence="6 7" id="KW-0472">Membrane</keyword>
<name>A0A1V6PNE0_PENDC</name>
<dbReference type="OMA" id="ACSYGMA"/>
<evidence type="ECO:0000256" key="6">
    <source>
        <dbReference type="ARBA" id="ARBA00023136"/>
    </source>
</evidence>